<dbReference type="EMBL" id="MHKK01000003">
    <property type="protein sequence ID" value="OGY90626.1"/>
    <property type="molecule type" value="Genomic_DNA"/>
</dbReference>
<comment type="caution">
    <text evidence="1">The sequence shown here is derived from an EMBL/GenBank/DDBJ whole genome shotgun (WGS) entry which is preliminary data.</text>
</comment>
<sequence length="186" mass="20725">MTNSNENGIIFNYDFVHRKAQYRAFGARVPDPKREKEAAMPANRFQFSLSWYSEGPTFGEAIEHICKKMQEEFLSELRRAGVAFTGNTAYGPHTTILFEADSVGKGFHYADLIQASLRVQFQAMTGISVRCGGQTAEQIVDTLEAIINNCAADLKKTRNFFRNPLIADVRATLEAATAHAGKAKRE</sequence>
<name>A0A1G2BPC2_9BACT</name>
<protein>
    <submittedName>
        <fullName evidence="1">Uncharacterized protein</fullName>
    </submittedName>
</protein>
<organism evidence="1 2">
    <name type="scientific">Candidatus Komeilibacteria bacterium RIFCSPHIGHO2_01_FULL_52_14</name>
    <dbReference type="NCBI Taxonomy" id="1798549"/>
    <lineage>
        <taxon>Bacteria</taxon>
        <taxon>Candidatus Komeiliibacteriota</taxon>
    </lineage>
</organism>
<dbReference type="Proteomes" id="UP000177817">
    <property type="component" value="Unassembled WGS sequence"/>
</dbReference>
<dbReference type="AlphaFoldDB" id="A0A1G2BPC2"/>
<evidence type="ECO:0000313" key="1">
    <source>
        <dbReference type="EMBL" id="OGY90626.1"/>
    </source>
</evidence>
<accession>A0A1G2BPC2</accession>
<proteinExistence type="predicted"/>
<evidence type="ECO:0000313" key="2">
    <source>
        <dbReference type="Proteomes" id="UP000177817"/>
    </source>
</evidence>
<gene>
    <name evidence="1" type="ORF">A2677_00225</name>
</gene>
<reference evidence="1 2" key="1">
    <citation type="journal article" date="2016" name="Nat. Commun.">
        <title>Thousands of microbial genomes shed light on interconnected biogeochemical processes in an aquifer system.</title>
        <authorList>
            <person name="Anantharaman K."/>
            <person name="Brown C.T."/>
            <person name="Hug L.A."/>
            <person name="Sharon I."/>
            <person name="Castelle C.J."/>
            <person name="Probst A.J."/>
            <person name="Thomas B.C."/>
            <person name="Singh A."/>
            <person name="Wilkins M.J."/>
            <person name="Karaoz U."/>
            <person name="Brodie E.L."/>
            <person name="Williams K.H."/>
            <person name="Hubbard S.S."/>
            <person name="Banfield J.F."/>
        </authorList>
    </citation>
    <scope>NUCLEOTIDE SEQUENCE [LARGE SCALE GENOMIC DNA]</scope>
</reference>